<dbReference type="PANTHER" id="PTHR31912">
    <property type="entry name" value="IP13529P"/>
    <property type="match status" value="1"/>
</dbReference>
<dbReference type="SMART" id="SM00355">
    <property type="entry name" value="ZnF_C2H2"/>
    <property type="match status" value="4"/>
</dbReference>
<keyword evidence="1" id="KW-0862">Zinc</keyword>
<dbReference type="GO" id="GO:0008270">
    <property type="term" value="F:zinc ion binding"/>
    <property type="evidence" value="ECO:0007669"/>
    <property type="project" value="UniProtKB-KW"/>
</dbReference>
<dbReference type="InterPro" id="IPR013087">
    <property type="entry name" value="Znf_C2H2_type"/>
</dbReference>
<accession>A0A1A8AN06</accession>
<organism evidence="3">
    <name type="scientific">Nothobranchius furzeri</name>
    <name type="common">Turquoise killifish</name>
    <dbReference type="NCBI Taxonomy" id="105023"/>
    <lineage>
        <taxon>Eukaryota</taxon>
        <taxon>Metazoa</taxon>
        <taxon>Chordata</taxon>
        <taxon>Craniata</taxon>
        <taxon>Vertebrata</taxon>
        <taxon>Euteleostomi</taxon>
        <taxon>Actinopterygii</taxon>
        <taxon>Neopterygii</taxon>
        <taxon>Teleostei</taxon>
        <taxon>Neoteleostei</taxon>
        <taxon>Acanthomorphata</taxon>
        <taxon>Ovalentaria</taxon>
        <taxon>Atherinomorphae</taxon>
        <taxon>Cyprinodontiformes</taxon>
        <taxon>Nothobranchiidae</taxon>
        <taxon>Nothobranchius</taxon>
    </lineage>
</organism>
<evidence type="ECO:0000256" key="1">
    <source>
        <dbReference type="PROSITE-ProRule" id="PRU00042"/>
    </source>
</evidence>
<dbReference type="PROSITE" id="PS00028">
    <property type="entry name" value="ZINC_FINGER_C2H2_1"/>
    <property type="match status" value="3"/>
</dbReference>
<reference evidence="3" key="1">
    <citation type="submission" date="2016-05" db="EMBL/GenBank/DDBJ databases">
        <authorList>
            <person name="Lavstsen T."/>
            <person name="Jespersen J.S."/>
        </authorList>
    </citation>
    <scope>NUCLEOTIDE SEQUENCE</scope>
    <source>
        <tissue evidence="3">Brain</tissue>
    </source>
</reference>
<sequence>MFNCKLVGCEHVFRNVHSYVQHTKLHSNVPNYQYQCGVPDCSWRCRKHTGLQIHMYRQHRSNPQTAGSTLPDTSALPTNAPLKCLVEVCAFKCSTLASLIGHLKKHISGGLETRCPFRDCDCTFTNVSSFASHICRKHRSVEDSVLNDVVLDRSIATEPLPGTSQSYSEPAEEHNEPQMPLVVDENLFFQNLTLFYLKMQSKLLLPATTIQTIIDGFQSAHELGLSNSLNILNEKLKELGIPQATISSIIEEMNREDLLSLYNRERLNTDAKRKAAFKESFNYVHPVPLLLGNDDDDKECFAQYIPMHETLVTLFKNESLREQYTMTRSQPSADAVYQDVKDGEGFQRNPVLKADPSSLGLILYQDAFEVVNPLGSGKKKHKVLAVYLTLTDILPYNRSSIDQMQLVLLCREQDFKYFGVNKVFAPLIEDLKILEQRGILTSDGNVLKGSLVAIAGDNLGSHSIGGFLENFSRSIWFCRYCEVCREVFLANPILCGTKRTAQSYACNLQEQKTTATDSVCGIKFDSPFNQLSHFHVCQPGLPPCLGHDLFEGVIAYDLPLYIRHLVEENHFTYLQLNRCKNQFRYEGNDGKDKPADLSPSSNKLSGHAVQNWCFLRLLPLMVGDRIKDPCENEVWLIILQLREIVGLICAPVITEGQVAYLKVLIEEYIVTRTRLFPIAPLRPKHHYLCHYPSLIIHFGPLIRLWTLRFESKHTFFKQCARKFHNFRNLCKTLAERHQLLQAYLSVGNLFPPLVQAEKGTCFHVEDYNDRIRASVASCPFQLQSAVACNCVTVKGTDYRRGMYVLLQNTDDGLFMGKIMLIIVEHNLVIFVSEKHTFVKLCDTGVYCDQGVIQDKYVCIKHEDLLDYYPLSAYNVYDQSLIALHHSFPEAV</sequence>
<keyword evidence="1" id="KW-0479">Metal-binding</keyword>
<dbReference type="PANTHER" id="PTHR31912:SF35">
    <property type="entry name" value="C2H2-TYPE DOMAIN-CONTAINING PROTEIN"/>
    <property type="match status" value="1"/>
</dbReference>
<reference evidence="3" key="2">
    <citation type="submission" date="2016-06" db="EMBL/GenBank/DDBJ databases">
        <title>The genome of a short-lived fish provides insights into sex chromosome evolution and the genetic control of aging.</title>
        <authorList>
            <person name="Reichwald K."/>
            <person name="Felder M."/>
            <person name="Petzold A."/>
            <person name="Koch P."/>
            <person name="Groth M."/>
            <person name="Platzer M."/>
        </authorList>
    </citation>
    <scope>NUCLEOTIDE SEQUENCE</scope>
    <source>
        <tissue evidence="3">Brain</tissue>
    </source>
</reference>
<keyword evidence="1" id="KW-0863">Zinc-finger</keyword>
<gene>
    <name evidence="3" type="primary">BX005052.1</name>
</gene>
<evidence type="ECO:0000313" key="3">
    <source>
        <dbReference type="EMBL" id="SBP55866.1"/>
    </source>
</evidence>
<evidence type="ECO:0000259" key="2">
    <source>
        <dbReference type="PROSITE" id="PS50157"/>
    </source>
</evidence>
<dbReference type="PROSITE" id="PS50157">
    <property type="entry name" value="ZINC_FINGER_C2H2_2"/>
    <property type="match status" value="1"/>
</dbReference>
<proteinExistence type="predicted"/>
<feature type="domain" description="C2H2-type" evidence="2">
    <location>
        <begin position="2"/>
        <end position="31"/>
    </location>
</feature>
<dbReference type="AlphaFoldDB" id="A0A1A8AN06"/>
<name>A0A1A8AN06_NOTFU</name>
<dbReference type="EMBL" id="HADY01017381">
    <property type="protein sequence ID" value="SBP55866.1"/>
    <property type="molecule type" value="Transcribed_RNA"/>
</dbReference>
<protein>
    <recommendedName>
        <fullName evidence="2">C2H2-type domain-containing protein</fullName>
    </recommendedName>
</protein>